<gene>
    <name evidence="1" type="ORF">GCM10010982_29290</name>
</gene>
<evidence type="ECO:0000313" key="1">
    <source>
        <dbReference type="EMBL" id="GGO72060.1"/>
    </source>
</evidence>
<organism evidence="1 2">
    <name type="scientific">Bowmanella pacifica</name>
    <dbReference type="NCBI Taxonomy" id="502051"/>
    <lineage>
        <taxon>Bacteria</taxon>
        <taxon>Pseudomonadati</taxon>
        <taxon>Pseudomonadota</taxon>
        <taxon>Gammaproteobacteria</taxon>
        <taxon>Alteromonadales</taxon>
        <taxon>Alteromonadaceae</taxon>
        <taxon>Bowmanella</taxon>
    </lineage>
</organism>
<reference evidence="1" key="1">
    <citation type="journal article" date="2014" name="Int. J. Syst. Evol. Microbiol.">
        <title>Complete genome sequence of Corynebacterium casei LMG S-19264T (=DSM 44701T), isolated from a smear-ripened cheese.</title>
        <authorList>
            <consortium name="US DOE Joint Genome Institute (JGI-PGF)"/>
            <person name="Walter F."/>
            <person name="Albersmeier A."/>
            <person name="Kalinowski J."/>
            <person name="Ruckert C."/>
        </authorList>
    </citation>
    <scope>NUCLEOTIDE SEQUENCE</scope>
    <source>
        <strain evidence="1">CGMCC 1.7086</strain>
    </source>
</reference>
<evidence type="ECO:0008006" key="3">
    <source>
        <dbReference type="Google" id="ProtNLM"/>
    </source>
</evidence>
<dbReference type="InterPro" id="IPR021936">
    <property type="entry name" value="DUF3549"/>
</dbReference>
<reference evidence="1" key="2">
    <citation type="submission" date="2020-09" db="EMBL/GenBank/DDBJ databases">
        <authorList>
            <person name="Sun Q."/>
            <person name="Zhou Y."/>
        </authorList>
    </citation>
    <scope>NUCLEOTIDE SEQUENCE</scope>
    <source>
        <strain evidence="1">CGMCC 1.7086</strain>
    </source>
</reference>
<evidence type="ECO:0000313" key="2">
    <source>
        <dbReference type="Proteomes" id="UP000606935"/>
    </source>
</evidence>
<protein>
    <recommendedName>
        <fullName evidence="3">DUF3549 domain-containing protein</fullName>
    </recommendedName>
</protein>
<comment type="caution">
    <text evidence="1">The sequence shown here is derived from an EMBL/GenBank/DDBJ whole genome shotgun (WGS) entry which is preliminary data.</text>
</comment>
<dbReference type="Proteomes" id="UP000606935">
    <property type="component" value="Unassembled WGS sequence"/>
</dbReference>
<accession>A0A917Z2B9</accession>
<name>A0A917Z2B9_9ALTE</name>
<keyword evidence="2" id="KW-1185">Reference proteome</keyword>
<dbReference type="RefSeq" id="WP_188696747.1">
    <property type="nucleotide sequence ID" value="NZ_BMLS01000005.1"/>
</dbReference>
<dbReference type="Pfam" id="PF12069">
    <property type="entry name" value="DUF3549"/>
    <property type="match status" value="1"/>
</dbReference>
<dbReference type="AlphaFoldDB" id="A0A917Z2B9"/>
<sequence>MTSISTLSEFLLQSGCQYRVYDLGRGIRKLSTQQFLDIENNKQPHPYPRLGFAWVAVLFWNKQLSGQHYIWFLKLPLDEQGMLVSAARNHFLGIVLEALGRQMDNKSPDELPEHPYGFVPGAQQMADFNSAVRHALKLPETDYQKAALAYLQTPAAFNWQDVPLQGLADIVARLNENSIRALFLSCFNQLNEAVQLSLLNSLENHKIDVSLSEFVLQQMATHEQQSAWQIACLRALSQSQADGLVTAKLTALLNQTTETDTNLMITISGRHWYRLTHEGLLDRFMDRLATQAPSLFAPVFADLVRLPELRANMLSLLRRPDKSDALTQAIGRLFSETQA</sequence>
<dbReference type="EMBL" id="BMLS01000005">
    <property type="protein sequence ID" value="GGO72060.1"/>
    <property type="molecule type" value="Genomic_DNA"/>
</dbReference>
<proteinExistence type="predicted"/>